<keyword evidence="10" id="KW-1185">Reference proteome</keyword>
<comment type="function">
    <text evidence="9">Mutarotase that catalyzes the interconversion of beta-D-galactose and alpha-D-galactose during galactose metabolism. Beta-D-galactose is metabolized in the liver into glucose 1-phosphate, the primary metabolic fuel, by the action of four enzymes that constitute the Leloir pathway: GALM, GALK1 (galactokinase), GALT (galactose-1-phosphate uridylyltransferase) and GALE (UDP-galactose-4'-epimerase). Involved in the maintenance of the equilibrium between the beta- and alpha-anomers of galactose, therefore ensuring a sufficient supply of the alpha-anomer for GALK1. Also active on D-glucose although shows a preference for galactose over glucose.</text>
</comment>
<dbReference type="AlphaFoldDB" id="A0A1S3JKP0"/>
<dbReference type="GO" id="GO:0006012">
    <property type="term" value="P:galactose metabolic process"/>
    <property type="evidence" value="ECO:0007669"/>
    <property type="project" value="UniProtKB-UniPathway"/>
</dbReference>
<dbReference type="GeneID" id="106173781"/>
<evidence type="ECO:0000256" key="5">
    <source>
        <dbReference type="ARBA" id="ARBA00012083"/>
    </source>
</evidence>
<dbReference type="GO" id="GO:0004034">
    <property type="term" value="F:aldose 1-epimerase activity"/>
    <property type="evidence" value="ECO:0007669"/>
    <property type="project" value="UniProtKB-EC"/>
</dbReference>
<dbReference type="EC" id="5.1.3.15" evidence="5"/>
<dbReference type="InterPro" id="IPR008183">
    <property type="entry name" value="Aldose_1/G6P_1-epimerase"/>
</dbReference>
<evidence type="ECO:0000256" key="1">
    <source>
        <dbReference type="ARBA" id="ARBA00001096"/>
    </source>
</evidence>
<evidence type="ECO:0000256" key="8">
    <source>
        <dbReference type="ARBA" id="ARBA00032729"/>
    </source>
</evidence>
<dbReference type="PANTHER" id="PTHR11122:SF13">
    <property type="entry name" value="GLUCOSE-6-PHOSPHATE 1-EPIMERASE"/>
    <property type="match status" value="1"/>
</dbReference>
<dbReference type="InterPro" id="IPR025532">
    <property type="entry name" value="G6P_1-epimerase"/>
</dbReference>
<organism evidence="10 11">
    <name type="scientific">Lingula anatina</name>
    <name type="common">Brachiopod</name>
    <name type="synonym">Lingula unguis</name>
    <dbReference type="NCBI Taxonomy" id="7574"/>
    <lineage>
        <taxon>Eukaryota</taxon>
        <taxon>Metazoa</taxon>
        <taxon>Spiralia</taxon>
        <taxon>Lophotrochozoa</taxon>
        <taxon>Brachiopoda</taxon>
        <taxon>Linguliformea</taxon>
        <taxon>Lingulata</taxon>
        <taxon>Lingulida</taxon>
        <taxon>Linguloidea</taxon>
        <taxon>Lingulidae</taxon>
        <taxon>Lingula</taxon>
    </lineage>
</organism>
<evidence type="ECO:0000313" key="11">
    <source>
        <dbReference type="RefSeq" id="XP_013410474.1"/>
    </source>
</evidence>
<name>A0A1S3JKP0_LINAN</name>
<reference evidence="11" key="1">
    <citation type="submission" date="2025-08" db="UniProtKB">
        <authorList>
            <consortium name="RefSeq"/>
        </authorList>
    </citation>
    <scope>IDENTIFICATION</scope>
    <source>
        <tissue evidence="11">Gonads</tissue>
    </source>
</reference>
<dbReference type="PANTHER" id="PTHR11122">
    <property type="entry name" value="APOSPORY-ASSOCIATED PROTEIN C-RELATED"/>
    <property type="match status" value="1"/>
</dbReference>
<proteinExistence type="inferred from homology"/>
<dbReference type="CDD" id="cd09020">
    <property type="entry name" value="D-hex-6-P-epi_like"/>
    <property type="match status" value="1"/>
</dbReference>
<dbReference type="InterPro" id="IPR011013">
    <property type="entry name" value="Gal_mutarotase_sf_dom"/>
</dbReference>
<accession>A0A1S3JKP0</accession>
<dbReference type="Proteomes" id="UP000085678">
    <property type="component" value="Unplaced"/>
</dbReference>
<dbReference type="RefSeq" id="XP_013410474.1">
    <property type="nucleotide sequence ID" value="XM_013555020.2"/>
</dbReference>
<dbReference type="Gene3D" id="2.70.98.10">
    <property type="match status" value="1"/>
</dbReference>
<dbReference type="Pfam" id="PF01263">
    <property type="entry name" value="Aldose_epim"/>
    <property type="match status" value="1"/>
</dbReference>
<dbReference type="InParanoid" id="A0A1S3JKP0"/>
<evidence type="ECO:0000256" key="3">
    <source>
        <dbReference type="ARBA" id="ARBA00004947"/>
    </source>
</evidence>
<gene>
    <name evidence="11" type="primary">LOC106173781</name>
</gene>
<dbReference type="GO" id="GO:0030246">
    <property type="term" value="F:carbohydrate binding"/>
    <property type="evidence" value="ECO:0007669"/>
    <property type="project" value="InterPro"/>
</dbReference>
<dbReference type="KEGG" id="lak:106173781"/>
<dbReference type="GO" id="GO:0005737">
    <property type="term" value="C:cytoplasm"/>
    <property type="evidence" value="ECO:0007669"/>
    <property type="project" value="TreeGrafter"/>
</dbReference>
<evidence type="ECO:0000313" key="10">
    <source>
        <dbReference type="Proteomes" id="UP000085678"/>
    </source>
</evidence>
<dbReference type="UniPathway" id="UPA00214"/>
<evidence type="ECO:0000256" key="9">
    <source>
        <dbReference type="ARBA" id="ARBA00045743"/>
    </source>
</evidence>
<dbReference type="FunCoup" id="A0A1S3JKP0">
    <property type="interactions" value="452"/>
</dbReference>
<dbReference type="InterPro" id="IPR014718">
    <property type="entry name" value="GH-type_carb-bd"/>
</dbReference>
<evidence type="ECO:0000256" key="2">
    <source>
        <dbReference type="ARBA" id="ARBA00001712"/>
    </source>
</evidence>
<sequence length="226" mass="25919">MLYLSLIISANFGPWELGPQHGFARTSKWKVEKEPVADKDGNVTAVLSLEDDDITRALWDYRFKLTYTLTLSEDSFGMKFQVENKDNKPFDFTCLLHTYFRTSDVVKTDVLGLGNLQYIDKVKGVQTFQQVDDPIIVEENVDRIYLNTPNEILIKDKEDGTTVKLTKDNFPEIVLWNPWKEKAAAMGDFWDEEYPNMICVEAGYVHKPYTLQPGSVFEASQTLTVV</sequence>
<comment type="pathway">
    <text evidence="3">Carbohydrate metabolism; galactose metabolism.</text>
</comment>
<comment type="catalytic activity">
    <reaction evidence="1">
        <text>alpha-D-glucose 6-phosphate = beta-D-glucose 6-phosphate</text>
        <dbReference type="Rhea" id="RHEA:16249"/>
        <dbReference type="ChEBI" id="CHEBI:58225"/>
        <dbReference type="ChEBI" id="CHEBI:58247"/>
        <dbReference type="EC" id="5.1.3.15"/>
    </reaction>
</comment>
<evidence type="ECO:0000256" key="7">
    <source>
        <dbReference type="ARBA" id="ARBA00023235"/>
    </source>
</evidence>
<comment type="catalytic activity">
    <reaction evidence="2">
        <text>alpha-D-galactose = beta-D-galactose</text>
        <dbReference type="Rhea" id="RHEA:28675"/>
        <dbReference type="ChEBI" id="CHEBI:27667"/>
        <dbReference type="ChEBI" id="CHEBI:28061"/>
        <dbReference type="EC" id="5.1.3.3"/>
    </reaction>
    <physiologicalReaction direction="right-to-left" evidence="2">
        <dbReference type="Rhea" id="RHEA:28677"/>
    </physiologicalReaction>
</comment>
<evidence type="ECO:0000256" key="6">
    <source>
        <dbReference type="ARBA" id="ARBA00021023"/>
    </source>
</evidence>
<comment type="similarity">
    <text evidence="4">Belongs to the glucose-6-phosphate 1-epimerase family.</text>
</comment>
<dbReference type="GO" id="GO:0047938">
    <property type="term" value="F:glucose-6-phosphate 1-epimerase activity"/>
    <property type="evidence" value="ECO:0007669"/>
    <property type="project" value="UniProtKB-EC"/>
</dbReference>
<dbReference type="OrthoDB" id="1659429at2759"/>
<protein>
    <recommendedName>
        <fullName evidence="6">Galactose mutarotase</fullName>
        <ecNumber evidence="5">5.1.3.15</ecNumber>
    </recommendedName>
    <alternativeName>
        <fullName evidence="8">Aldose 1-epimerase</fullName>
    </alternativeName>
</protein>
<dbReference type="STRING" id="7574.A0A1S3JKP0"/>
<dbReference type="SUPFAM" id="SSF74650">
    <property type="entry name" value="Galactose mutarotase-like"/>
    <property type="match status" value="1"/>
</dbReference>
<evidence type="ECO:0000256" key="4">
    <source>
        <dbReference type="ARBA" id="ARBA00005866"/>
    </source>
</evidence>
<keyword evidence="7" id="KW-0413">Isomerase</keyword>